<reference evidence="5 6" key="2">
    <citation type="journal article" date="2017" name="Genome Biol.">
        <title>New reference genome sequences of hot pepper reveal the massive evolution of plant disease-resistance genes by retroduplication.</title>
        <authorList>
            <person name="Kim S."/>
            <person name="Park J."/>
            <person name="Yeom S.I."/>
            <person name="Kim Y.M."/>
            <person name="Seo E."/>
            <person name="Kim K.T."/>
            <person name="Kim M.S."/>
            <person name="Lee J.M."/>
            <person name="Cheong K."/>
            <person name="Shin H.S."/>
            <person name="Kim S.B."/>
            <person name="Han K."/>
            <person name="Lee J."/>
            <person name="Park M."/>
            <person name="Lee H.A."/>
            <person name="Lee H.Y."/>
            <person name="Lee Y."/>
            <person name="Oh S."/>
            <person name="Lee J.H."/>
            <person name="Choi E."/>
            <person name="Choi E."/>
            <person name="Lee S.E."/>
            <person name="Jeon J."/>
            <person name="Kim H."/>
            <person name="Choi G."/>
            <person name="Song H."/>
            <person name="Lee J."/>
            <person name="Lee S.C."/>
            <person name="Kwon J.K."/>
            <person name="Lee H.Y."/>
            <person name="Koo N."/>
            <person name="Hong Y."/>
            <person name="Kim R.W."/>
            <person name="Kang W.H."/>
            <person name="Huh J.H."/>
            <person name="Kang B.C."/>
            <person name="Yang T.J."/>
            <person name="Lee Y.H."/>
            <person name="Bennetzen J.L."/>
            <person name="Choi D."/>
        </authorList>
    </citation>
    <scope>NUCLEOTIDE SEQUENCE [LARGE SCALE GENOMIC DNA]</scope>
    <source>
        <strain evidence="6">cv. CM334</strain>
    </source>
</reference>
<evidence type="ECO:0000256" key="1">
    <source>
        <dbReference type="ARBA" id="ARBA00005234"/>
    </source>
</evidence>
<dbReference type="InterPro" id="IPR038765">
    <property type="entry name" value="Papain-like_cys_pep_sf"/>
</dbReference>
<comment type="similarity">
    <text evidence="1">Belongs to the peptidase C48 family.</text>
</comment>
<protein>
    <recommendedName>
        <fullName evidence="4">Ubiquitin-like protease family profile domain-containing protein</fullName>
    </recommendedName>
</protein>
<name>A0A2G2YF22_CAPAN</name>
<dbReference type="Gramene" id="PHT68340">
    <property type="protein sequence ID" value="PHT68340"/>
    <property type="gene ID" value="T459_27827"/>
</dbReference>
<dbReference type="Gene3D" id="3.40.395.10">
    <property type="entry name" value="Adenoviral Proteinase, Chain A"/>
    <property type="match status" value="1"/>
</dbReference>
<dbReference type="PANTHER" id="PTHR33022">
    <property type="entry name" value="DUF1985 DOMAIN-CONTAINING PROTEIN"/>
    <property type="match status" value="1"/>
</dbReference>
<dbReference type="Pfam" id="PF02902">
    <property type="entry name" value="Peptidase_C48"/>
    <property type="match status" value="1"/>
</dbReference>
<dbReference type="AlphaFoldDB" id="A0A2G2YF22"/>
<reference evidence="5 6" key="1">
    <citation type="journal article" date="2014" name="Nat. Genet.">
        <title>Genome sequence of the hot pepper provides insights into the evolution of pungency in Capsicum species.</title>
        <authorList>
            <person name="Kim S."/>
            <person name="Park M."/>
            <person name="Yeom S.I."/>
            <person name="Kim Y.M."/>
            <person name="Lee J.M."/>
            <person name="Lee H.A."/>
            <person name="Seo E."/>
            <person name="Choi J."/>
            <person name="Cheong K."/>
            <person name="Kim K.T."/>
            <person name="Jung K."/>
            <person name="Lee G.W."/>
            <person name="Oh S.K."/>
            <person name="Bae C."/>
            <person name="Kim S.B."/>
            <person name="Lee H.Y."/>
            <person name="Kim S.Y."/>
            <person name="Kim M.S."/>
            <person name="Kang B.C."/>
            <person name="Jo Y.D."/>
            <person name="Yang H.B."/>
            <person name="Jeong H.J."/>
            <person name="Kang W.H."/>
            <person name="Kwon J.K."/>
            <person name="Shin C."/>
            <person name="Lim J.Y."/>
            <person name="Park J.H."/>
            <person name="Huh J.H."/>
            <person name="Kim J.S."/>
            <person name="Kim B.D."/>
            <person name="Cohen O."/>
            <person name="Paran I."/>
            <person name="Suh M.C."/>
            <person name="Lee S.B."/>
            <person name="Kim Y.K."/>
            <person name="Shin Y."/>
            <person name="Noh S.J."/>
            <person name="Park J."/>
            <person name="Seo Y.S."/>
            <person name="Kwon S.Y."/>
            <person name="Kim H.A."/>
            <person name="Park J.M."/>
            <person name="Kim H.J."/>
            <person name="Choi S.B."/>
            <person name="Bosland P.W."/>
            <person name="Reeves G."/>
            <person name="Jo S.H."/>
            <person name="Lee B.W."/>
            <person name="Cho H.T."/>
            <person name="Choi H.S."/>
            <person name="Lee M.S."/>
            <person name="Yu Y."/>
            <person name="Do Choi Y."/>
            <person name="Park B.S."/>
            <person name="van Deynze A."/>
            <person name="Ashrafi H."/>
            <person name="Hill T."/>
            <person name="Kim W.T."/>
            <person name="Pai H.S."/>
            <person name="Ahn H.K."/>
            <person name="Yeam I."/>
            <person name="Giovannoni J.J."/>
            <person name="Rose J.K."/>
            <person name="Sorensen I."/>
            <person name="Lee S.J."/>
            <person name="Kim R.W."/>
            <person name="Choi I.Y."/>
            <person name="Choi B.S."/>
            <person name="Lim J.S."/>
            <person name="Lee Y.H."/>
            <person name="Choi D."/>
        </authorList>
    </citation>
    <scope>NUCLEOTIDE SEQUENCE [LARGE SCALE GENOMIC DNA]</scope>
    <source>
        <strain evidence="6">cv. CM334</strain>
    </source>
</reference>
<dbReference type="InterPro" id="IPR003653">
    <property type="entry name" value="Peptidase_C48_C"/>
</dbReference>
<comment type="caution">
    <text evidence="5">The sequence shown here is derived from an EMBL/GenBank/DDBJ whole genome shotgun (WGS) entry which is preliminary data.</text>
</comment>
<keyword evidence="6" id="KW-1185">Reference proteome</keyword>
<feature type="domain" description="Ubiquitin-like protease family profile" evidence="4">
    <location>
        <begin position="246"/>
        <end position="394"/>
    </location>
</feature>
<dbReference type="GO" id="GO:0006508">
    <property type="term" value="P:proteolysis"/>
    <property type="evidence" value="ECO:0007669"/>
    <property type="project" value="UniProtKB-KW"/>
</dbReference>
<evidence type="ECO:0000259" key="4">
    <source>
        <dbReference type="Pfam" id="PF02902"/>
    </source>
</evidence>
<sequence>MILEDVNQCREYGWGELSFDETISSLKNSLKPTKTIVGSSYQLVGFPYEFMKGAVEAFSLEHELPSNNESEDKRFSLLNQKLDEKNAGAEDLLPFPLVEEFSKSSPYFELQDFGGTEVDKDNIDETKNYGNVDSIINNVISSVFAAFSSFPTSHDVKNTQAERSEFGGMNSDTMDVISDVDATMKFVNVDSTTCVVEISLGKYMYRIGYSKISKELWKRLNVDLGKHLDTIFYYMRKKAKYEPNIVVKFTTTDFVFRNKIDTLYHDFVENRKDFSAIPEKHEVEEYIRVFYCDANVPWNKVDYLLFPVYVPWEKSKLRHWILGVFDFTELCIYIYDSNRTRCGDKVVQKVMLPYQTLIPYFLKKVNFYLEKGIAKSENDTLPIKMVDELPQQTQCIFCAFAEYVIHGRDTPKEIEIGHVHMRYGTLLWDYGKRKLEIGIKDNTTEKVGRLFGKEKRKRTHQE</sequence>
<proteinExistence type="inferred from homology"/>
<dbReference type="EMBL" id="AYRZ02000011">
    <property type="protein sequence ID" value="PHT68340.1"/>
    <property type="molecule type" value="Genomic_DNA"/>
</dbReference>
<evidence type="ECO:0000313" key="5">
    <source>
        <dbReference type="EMBL" id="PHT68340.1"/>
    </source>
</evidence>
<dbReference type="GO" id="GO:0008234">
    <property type="term" value="F:cysteine-type peptidase activity"/>
    <property type="evidence" value="ECO:0007669"/>
    <property type="project" value="InterPro"/>
</dbReference>
<organism evidence="5 6">
    <name type="scientific">Capsicum annuum</name>
    <name type="common">Capsicum pepper</name>
    <dbReference type="NCBI Taxonomy" id="4072"/>
    <lineage>
        <taxon>Eukaryota</taxon>
        <taxon>Viridiplantae</taxon>
        <taxon>Streptophyta</taxon>
        <taxon>Embryophyta</taxon>
        <taxon>Tracheophyta</taxon>
        <taxon>Spermatophyta</taxon>
        <taxon>Magnoliopsida</taxon>
        <taxon>eudicotyledons</taxon>
        <taxon>Gunneridae</taxon>
        <taxon>Pentapetalae</taxon>
        <taxon>asterids</taxon>
        <taxon>lamiids</taxon>
        <taxon>Solanales</taxon>
        <taxon>Solanaceae</taxon>
        <taxon>Solanoideae</taxon>
        <taxon>Capsiceae</taxon>
        <taxon>Capsicum</taxon>
    </lineage>
</organism>
<evidence type="ECO:0000313" key="6">
    <source>
        <dbReference type="Proteomes" id="UP000222542"/>
    </source>
</evidence>
<dbReference type="Proteomes" id="UP000222542">
    <property type="component" value="Unassembled WGS sequence"/>
</dbReference>
<gene>
    <name evidence="5" type="ORF">T459_27827</name>
</gene>
<evidence type="ECO:0000256" key="3">
    <source>
        <dbReference type="ARBA" id="ARBA00022801"/>
    </source>
</evidence>
<dbReference type="PANTHER" id="PTHR33022:SF21">
    <property type="entry name" value="UBIQUITIN-LIKE PROTEASE FAMILY PROFILE DOMAIN-CONTAINING PROTEIN"/>
    <property type="match status" value="1"/>
</dbReference>
<evidence type="ECO:0000256" key="2">
    <source>
        <dbReference type="ARBA" id="ARBA00022670"/>
    </source>
</evidence>
<keyword evidence="2" id="KW-0645">Protease</keyword>
<accession>A0A2G2YF22</accession>
<keyword evidence="3" id="KW-0378">Hydrolase</keyword>
<dbReference type="SUPFAM" id="SSF54001">
    <property type="entry name" value="Cysteine proteinases"/>
    <property type="match status" value="1"/>
</dbReference>